<dbReference type="AlphaFoldDB" id="A0A6H2H048"/>
<dbReference type="Proteomes" id="UP000502136">
    <property type="component" value="Chromosome"/>
</dbReference>
<keyword evidence="2" id="KW-1185">Reference proteome</keyword>
<protein>
    <submittedName>
        <fullName evidence="1">Uncharacterized protein</fullName>
    </submittedName>
</protein>
<proteinExistence type="predicted"/>
<name>A0A6H2H048_9BACL</name>
<accession>A0A6H2H048</accession>
<evidence type="ECO:0000313" key="1">
    <source>
        <dbReference type="EMBL" id="QJC52728.1"/>
    </source>
</evidence>
<dbReference type="KEGG" id="palr:HGI30_14940"/>
<sequence length="85" mass="10080">MKLYDKTRWLDGYATWQGKRKGVTVSVSQDKYRHNRWYWHVSEPFYYSSLRREEDGVGDPTFETKEQAAADAVNWINAKMKEGNT</sequence>
<dbReference type="EMBL" id="CP051428">
    <property type="protein sequence ID" value="QJC52728.1"/>
    <property type="molecule type" value="Genomic_DNA"/>
</dbReference>
<organism evidence="1 2">
    <name type="scientific">Paenibacillus albicereus</name>
    <dbReference type="NCBI Taxonomy" id="2726185"/>
    <lineage>
        <taxon>Bacteria</taxon>
        <taxon>Bacillati</taxon>
        <taxon>Bacillota</taxon>
        <taxon>Bacilli</taxon>
        <taxon>Bacillales</taxon>
        <taxon>Paenibacillaceae</taxon>
        <taxon>Paenibacillus</taxon>
    </lineage>
</organism>
<reference evidence="1 2" key="1">
    <citation type="submission" date="2020-04" db="EMBL/GenBank/DDBJ databases">
        <title>Novel Paenibacillus strain UniB2 isolated from commercial digestive syrup.</title>
        <authorList>
            <person name="Thorat V."/>
            <person name="Kirdat K."/>
            <person name="Tiwarekar B."/>
            <person name="Yadav A."/>
        </authorList>
    </citation>
    <scope>NUCLEOTIDE SEQUENCE [LARGE SCALE GENOMIC DNA]</scope>
    <source>
        <strain evidence="1 2">UniB2</strain>
    </source>
</reference>
<gene>
    <name evidence="1" type="ORF">HGI30_14940</name>
</gene>
<evidence type="ECO:0000313" key="2">
    <source>
        <dbReference type="Proteomes" id="UP000502136"/>
    </source>
</evidence>
<dbReference type="RefSeq" id="WP_168908280.1">
    <property type="nucleotide sequence ID" value="NZ_CP051428.1"/>
</dbReference>